<feature type="binding site" evidence="8">
    <location>
        <position position="98"/>
    </location>
    <ligand>
        <name>Mg(2+)</name>
        <dbReference type="ChEBI" id="CHEBI:18420"/>
    </ligand>
</feature>
<dbReference type="InterPro" id="IPR050556">
    <property type="entry name" value="Type_II_TA_system_RNase"/>
</dbReference>
<evidence type="ECO:0000256" key="2">
    <source>
        <dbReference type="ARBA" id="ARBA00022649"/>
    </source>
</evidence>
<evidence type="ECO:0000259" key="9">
    <source>
        <dbReference type="Pfam" id="PF01850"/>
    </source>
</evidence>
<dbReference type="RefSeq" id="WP_162672689.1">
    <property type="nucleotide sequence ID" value="NZ_LR593886.1"/>
</dbReference>
<keyword evidence="5 8" id="KW-0378">Hydrolase</keyword>
<feature type="binding site" evidence="8">
    <location>
        <position position="6"/>
    </location>
    <ligand>
        <name>Mg(2+)</name>
        <dbReference type="ChEBI" id="CHEBI:18420"/>
    </ligand>
</feature>
<dbReference type="Pfam" id="PF01850">
    <property type="entry name" value="PIN"/>
    <property type="match status" value="1"/>
</dbReference>
<dbReference type="GO" id="GO:0004540">
    <property type="term" value="F:RNA nuclease activity"/>
    <property type="evidence" value="ECO:0007669"/>
    <property type="project" value="InterPro"/>
</dbReference>
<dbReference type="EMBL" id="LR593886">
    <property type="protein sequence ID" value="VTS02252.1"/>
    <property type="molecule type" value="Genomic_DNA"/>
</dbReference>
<reference evidence="10 11" key="1">
    <citation type="submission" date="2019-05" db="EMBL/GenBank/DDBJ databases">
        <authorList>
            <consortium name="Science for Life Laboratories"/>
        </authorList>
    </citation>
    <scope>NUCLEOTIDE SEQUENCE [LARGE SCALE GENOMIC DNA]</scope>
    <source>
        <strain evidence="10">Soil9</strain>
    </source>
</reference>
<evidence type="ECO:0000256" key="6">
    <source>
        <dbReference type="ARBA" id="ARBA00022842"/>
    </source>
</evidence>
<dbReference type="InterPro" id="IPR029060">
    <property type="entry name" value="PIN-like_dom_sf"/>
</dbReference>
<evidence type="ECO:0000256" key="7">
    <source>
        <dbReference type="ARBA" id="ARBA00038093"/>
    </source>
</evidence>
<evidence type="ECO:0000313" key="10">
    <source>
        <dbReference type="EMBL" id="VTS02252.1"/>
    </source>
</evidence>
<gene>
    <name evidence="8" type="primary">vapC</name>
    <name evidence="10" type="ORF">SOIL9_75780</name>
</gene>
<keyword evidence="2 8" id="KW-1277">Toxin-antitoxin system</keyword>
<comment type="similarity">
    <text evidence="7 8">Belongs to the PINc/VapC protein family.</text>
</comment>
<comment type="cofactor">
    <cofactor evidence="1 8">
        <name>Mg(2+)</name>
        <dbReference type="ChEBI" id="CHEBI:18420"/>
    </cofactor>
</comment>
<organism evidence="10 11">
    <name type="scientific">Gemmata massiliana</name>
    <dbReference type="NCBI Taxonomy" id="1210884"/>
    <lineage>
        <taxon>Bacteria</taxon>
        <taxon>Pseudomonadati</taxon>
        <taxon>Planctomycetota</taxon>
        <taxon>Planctomycetia</taxon>
        <taxon>Gemmatales</taxon>
        <taxon>Gemmataceae</taxon>
        <taxon>Gemmata</taxon>
    </lineage>
</organism>
<dbReference type="GO" id="GO:0016787">
    <property type="term" value="F:hydrolase activity"/>
    <property type="evidence" value="ECO:0007669"/>
    <property type="project" value="UniProtKB-KW"/>
</dbReference>
<keyword evidence="11" id="KW-1185">Reference proteome</keyword>
<evidence type="ECO:0000256" key="3">
    <source>
        <dbReference type="ARBA" id="ARBA00022722"/>
    </source>
</evidence>
<dbReference type="Gene3D" id="3.40.50.1010">
    <property type="entry name" value="5'-nuclease"/>
    <property type="match status" value="1"/>
</dbReference>
<keyword evidence="6 8" id="KW-0460">Magnesium</keyword>
<dbReference type="InterPro" id="IPR002716">
    <property type="entry name" value="PIN_dom"/>
</dbReference>
<evidence type="ECO:0000256" key="1">
    <source>
        <dbReference type="ARBA" id="ARBA00001946"/>
    </source>
</evidence>
<dbReference type="EC" id="3.1.-.-" evidence="8"/>
<comment type="function">
    <text evidence="8">Toxic component of a toxin-antitoxin (TA) system. An RNase.</text>
</comment>
<dbReference type="PANTHER" id="PTHR33653:SF1">
    <property type="entry name" value="RIBONUCLEASE VAPC2"/>
    <property type="match status" value="1"/>
</dbReference>
<accession>A0A6P2DJ86</accession>
<dbReference type="InterPro" id="IPR022907">
    <property type="entry name" value="VapC_family"/>
</dbReference>
<dbReference type="GO" id="GO:0000287">
    <property type="term" value="F:magnesium ion binding"/>
    <property type="evidence" value="ECO:0007669"/>
    <property type="project" value="UniProtKB-UniRule"/>
</dbReference>
<dbReference type="AlphaFoldDB" id="A0A6P2DJ86"/>
<evidence type="ECO:0000313" key="11">
    <source>
        <dbReference type="Proteomes" id="UP000464178"/>
    </source>
</evidence>
<dbReference type="HAMAP" id="MF_00265">
    <property type="entry name" value="VapC_Nob1"/>
    <property type="match status" value="1"/>
</dbReference>
<dbReference type="Proteomes" id="UP000464178">
    <property type="component" value="Chromosome"/>
</dbReference>
<dbReference type="KEGG" id="gms:SOIL9_75780"/>
<evidence type="ECO:0000256" key="8">
    <source>
        <dbReference type="HAMAP-Rule" id="MF_00265"/>
    </source>
</evidence>
<name>A0A6P2DJ86_9BACT</name>
<protein>
    <recommendedName>
        <fullName evidence="8">Ribonuclease VapC</fullName>
        <shortName evidence="8">RNase VapC</shortName>
        <ecNumber evidence="8">3.1.-.-</ecNumber>
    </recommendedName>
    <alternativeName>
        <fullName evidence="8">Toxin VapC</fullName>
    </alternativeName>
</protein>
<dbReference type="GO" id="GO:0090729">
    <property type="term" value="F:toxin activity"/>
    <property type="evidence" value="ECO:0007669"/>
    <property type="project" value="UniProtKB-KW"/>
</dbReference>
<dbReference type="CDD" id="cd18745">
    <property type="entry name" value="PIN_VapC4-5_FitB-like"/>
    <property type="match status" value="1"/>
</dbReference>
<keyword evidence="3 8" id="KW-0540">Nuclease</keyword>
<dbReference type="SUPFAM" id="SSF88723">
    <property type="entry name" value="PIN domain-like"/>
    <property type="match status" value="1"/>
</dbReference>
<proteinExistence type="inferred from homology"/>
<keyword evidence="4 8" id="KW-0479">Metal-binding</keyword>
<keyword evidence="8" id="KW-0800">Toxin</keyword>
<evidence type="ECO:0000256" key="4">
    <source>
        <dbReference type="ARBA" id="ARBA00022723"/>
    </source>
</evidence>
<dbReference type="PANTHER" id="PTHR33653">
    <property type="entry name" value="RIBONUCLEASE VAPC2"/>
    <property type="match status" value="1"/>
</dbReference>
<evidence type="ECO:0000256" key="5">
    <source>
        <dbReference type="ARBA" id="ARBA00022801"/>
    </source>
</evidence>
<sequence length="134" mass="14912">MKYLLDTNVCITHMRGKDLLLLNRFTAHQPSDIVLCSVVLAELRYGAERSADPIKVHNAVDLFAGQFVRLPFDDNCARRFGEIRHALMSVGKPIGPYDTMIAAVALANSLTLVTHNTSEFSRVTGLVLEDWQTP</sequence>
<feature type="domain" description="PIN" evidence="9">
    <location>
        <begin position="3"/>
        <end position="124"/>
    </location>
</feature>